<proteinExistence type="predicted"/>
<feature type="region of interest" description="Disordered" evidence="1">
    <location>
        <begin position="124"/>
        <end position="144"/>
    </location>
</feature>
<keyword evidence="4" id="KW-1185">Reference proteome</keyword>
<accession>A0A7K1Y1R0</accession>
<keyword evidence="2" id="KW-1133">Transmembrane helix</keyword>
<evidence type="ECO:0000313" key="3">
    <source>
        <dbReference type="EMBL" id="MXV17190.1"/>
    </source>
</evidence>
<organism evidence="3 4">
    <name type="scientific">Hufsiella ginkgonis</name>
    <dbReference type="NCBI Taxonomy" id="2695274"/>
    <lineage>
        <taxon>Bacteria</taxon>
        <taxon>Pseudomonadati</taxon>
        <taxon>Bacteroidota</taxon>
        <taxon>Sphingobacteriia</taxon>
        <taxon>Sphingobacteriales</taxon>
        <taxon>Sphingobacteriaceae</taxon>
        <taxon>Hufsiella</taxon>
    </lineage>
</organism>
<sequence length="262" mass="28355">MSDKELDLLFQQKFDDFEPEVSPGLWAGIAEQLDARPVQQKKTKTRTIPVFWMAAASVTVVAFTGLWLFYQPGKSIKLHGQQPAEVVASAKDPVAVTPVTGRPAVKQPAADEPVPSRSASTITVARAATRPSAKKPSLQTVPEEQEISSTLVASTVTEASQEPAQPTGQRAIQPLGYKHTIEATSDVAMANNVNMRESEIAEPAPKRRIRSIGGLVNYVVGKVDPRDDKVIEFRDSDEGTEVSGINLGLLKIKSKNNNSTNK</sequence>
<evidence type="ECO:0000256" key="2">
    <source>
        <dbReference type="SAM" id="Phobius"/>
    </source>
</evidence>
<dbReference type="Proteomes" id="UP000451233">
    <property type="component" value="Unassembled WGS sequence"/>
</dbReference>
<protein>
    <submittedName>
        <fullName evidence="3">Uncharacterized protein</fullName>
    </submittedName>
</protein>
<name>A0A7K1Y1R0_9SPHI</name>
<keyword evidence="2" id="KW-0472">Membrane</keyword>
<reference evidence="3 4" key="1">
    <citation type="submission" date="2019-11" db="EMBL/GenBank/DDBJ databases">
        <title>Pedobacter sp. HMF7056 Genome sequencing and assembly.</title>
        <authorList>
            <person name="Kang H."/>
            <person name="Kim H."/>
            <person name="Joh K."/>
        </authorList>
    </citation>
    <scope>NUCLEOTIDE SEQUENCE [LARGE SCALE GENOMIC DNA]</scope>
    <source>
        <strain evidence="3 4">HMF7056</strain>
    </source>
</reference>
<dbReference type="AlphaFoldDB" id="A0A7K1Y1R0"/>
<gene>
    <name evidence="3" type="ORF">GS398_17965</name>
</gene>
<comment type="caution">
    <text evidence="3">The sequence shown here is derived from an EMBL/GenBank/DDBJ whole genome shotgun (WGS) entry which is preliminary data.</text>
</comment>
<evidence type="ECO:0000256" key="1">
    <source>
        <dbReference type="SAM" id="MobiDB-lite"/>
    </source>
</evidence>
<keyword evidence="2" id="KW-0812">Transmembrane</keyword>
<evidence type="ECO:0000313" key="4">
    <source>
        <dbReference type="Proteomes" id="UP000451233"/>
    </source>
</evidence>
<dbReference type="RefSeq" id="WP_160908189.1">
    <property type="nucleotide sequence ID" value="NZ_WVHS01000004.1"/>
</dbReference>
<feature type="transmembrane region" description="Helical" evidence="2">
    <location>
        <begin position="50"/>
        <end position="70"/>
    </location>
</feature>
<dbReference type="EMBL" id="WVHS01000004">
    <property type="protein sequence ID" value="MXV17190.1"/>
    <property type="molecule type" value="Genomic_DNA"/>
</dbReference>